<gene>
    <name evidence="1" type="ORF">GCM10009118_02100</name>
</gene>
<evidence type="ECO:0000313" key="2">
    <source>
        <dbReference type="Proteomes" id="UP001501126"/>
    </source>
</evidence>
<dbReference type="Proteomes" id="UP001501126">
    <property type="component" value="Unassembled WGS sequence"/>
</dbReference>
<comment type="caution">
    <text evidence="1">The sequence shown here is derived from an EMBL/GenBank/DDBJ whole genome shotgun (WGS) entry which is preliminary data.</text>
</comment>
<name>A0ABN1MKN6_9FLAO</name>
<organism evidence="1 2">
    <name type="scientific">Wandonia haliotis</name>
    <dbReference type="NCBI Taxonomy" id="574963"/>
    <lineage>
        <taxon>Bacteria</taxon>
        <taxon>Pseudomonadati</taxon>
        <taxon>Bacteroidota</taxon>
        <taxon>Flavobacteriia</taxon>
        <taxon>Flavobacteriales</taxon>
        <taxon>Crocinitomicaceae</taxon>
        <taxon>Wandonia</taxon>
    </lineage>
</organism>
<protein>
    <submittedName>
        <fullName evidence="1">Glycosyltransferase</fullName>
    </submittedName>
</protein>
<dbReference type="EMBL" id="BAAAFH010000003">
    <property type="protein sequence ID" value="GAA0873802.1"/>
    <property type="molecule type" value="Genomic_DNA"/>
</dbReference>
<dbReference type="Gene3D" id="3.40.50.2000">
    <property type="entry name" value="Glycogen Phosphorylase B"/>
    <property type="match status" value="1"/>
</dbReference>
<accession>A0ABN1MKN6</accession>
<sequence>MNPASVNHKRILLSALNWGLGHVMRSVPLLAQLQKQNNQIFIACDEYQEAVFRKEISGVEFIRIQGYPFVFSGKGNFTRDLLKSIVSLDRMVKYERKWVTEKVLQLGIQLVISDQRMGFRSRKCTSVLLTHQVHLPLMWWEMPAQWIYGYWLSRFDFIWIPDKKGEESLAGRLSKTKRKNALYIGWLSRFSYYHVGEKKYEYAAIISGPEPYNFQFFEEVKEQFKREGKRTFILFHRAKEEKIGEVEIYKEIPTEKLTKMLLSSKAVVSRSGYSTLMDLERLNVRGILTPTPGQSEQEYLAAYYKKRKVNDVVQ</sequence>
<dbReference type="RefSeq" id="WP_343784197.1">
    <property type="nucleotide sequence ID" value="NZ_BAAAFH010000003.1"/>
</dbReference>
<reference evidence="1 2" key="1">
    <citation type="journal article" date="2019" name="Int. J. Syst. Evol. Microbiol.">
        <title>The Global Catalogue of Microorganisms (GCM) 10K type strain sequencing project: providing services to taxonomists for standard genome sequencing and annotation.</title>
        <authorList>
            <consortium name="The Broad Institute Genomics Platform"/>
            <consortium name="The Broad Institute Genome Sequencing Center for Infectious Disease"/>
            <person name="Wu L."/>
            <person name="Ma J."/>
        </authorList>
    </citation>
    <scope>NUCLEOTIDE SEQUENCE [LARGE SCALE GENOMIC DNA]</scope>
    <source>
        <strain evidence="1 2">JCM 16083</strain>
    </source>
</reference>
<keyword evidence="2" id="KW-1185">Reference proteome</keyword>
<dbReference type="SUPFAM" id="SSF53756">
    <property type="entry name" value="UDP-Glycosyltransferase/glycogen phosphorylase"/>
    <property type="match status" value="1"/>
</dbReference>
<evidence type="ECO:0000313" key="1">
    <source>
        <dbReference type="EMBL" id="GAA0873802.1"/>
    </source>
</evidence>
<proteinExistence type="predicted"/>